<evidence type="ECO:0000313" key="2">
    <source>
        <dbReference type="Proteomes" id="UP000053989"/>
    </source>
</evidence>
<accession>A0A0C3DIW0</accession>
<dbReference type="InParanoid" id="A0A0C3DIW0"/>
<dbReference type="AlphaFoldDB" id="A0A0C3DIW0"/>
<keyword evidence="2" id="KW-1185">Reference proteome</keyword>
<reference evidence="1 2" key="1">
    <citation type="submission" date="2014-04" db="EMBL/GenBank/DDBJ databases">
        <authorList>
            <consortium name="DOE Joint Genome Institute"/>
            <person name="Kuo A."/>
            <person name="Kohler A."/>
            <person name="Nagy L.G."/>
            <person name="Floudas D."/>
            <person name="Copeland A."/>
            <person name="Barry K.W."/>
            <person name="Cichocki N."/>
            <person name="Veneault-Fourrey C."/>
            <person name="LaButti K."/>
            <person name="Lindquist E.A."/>
            <person name="Lipzen A."/>
            <person name="Lundell T."/>
            <person name="Morin E."/>
            <person name="Murat C."/>
            <person name="Sun H."/>
            <person name="Tunlid A."/>
            <person name="Henrissat B."/>
            <person name="Grigoriev I.V."/>
            <person name="Hibbett D.S."/>
            <person name="Martin F."/>
            <person name="Nordberg H.P."/>
            <person name="Cantor M.N."/>
            <person name="Hua S.X."/>
        </authorList>
    </citation>
    <scope>NUCLEOTIDE SEQUENCE [LARGE SCALE GENOMIC DNA]</scope>
    <source>
        <strain evidence="1 2">Foug A</strain>
    </source>
</reference>
<dbReference type="Gene3D" id="1.20.1250.20">
    <property type="entry name" value="MFS general substrate transporter like domains"/>
    <property type="match status" value="1"/>
</dbReference>
<protein>
    <submittedName>
        <fullName evidence="1">Uncharacterized protein</fullName>
    </submittedName>
</protein>
<dbReference type="Proteomes" id="UP000053989">
    <property type="component" value="Unassembled WGS sequence"/>
</dbReference>
<dbReference type="InterPro" id="IPR036259">
    <property type="entry name" value="MFS_trans_sf"/>
</dbReference>
<sequence length="147" mass="16190">MDFQRSTAKQALARPHNNFCAATDLLLSYPFPYPPDCDHDPELELEPGLKPQPEPQYVEMATATGINFGSPHWIQDTLSLCFTYDKLTATKLGPNTMTFIIPSEAFPMCYRLTVQDISAASGKLGTIAAQLVDIGARGIESRHICQS</sequence>
<dbReference type="OrthoDB" id="433512at2759"/>
<organism evidence="1 2">
    <name type="scientific">Scleroderma citrinum Foug A</name>
    <dbReference type="NCBI Taxonomy" id="1036808"/>
    <lineage>
        <taxon>Eukaryota</taxon>
        <taxon>Fungi</taxon>
        <taxon>Dikarya</taxon>
        <taxon>Basidiomycota</taxon>
        <taxon>Agaricomycotina</taxon>
        <taxon>Agaricomycetes</taxon>
        <taxon>Agaricomycetidae</taxon>
        <taxon>Boletales</taxon>
        <taxon>Sclerodermatineae</taxon>
        <taxon>Sclerodermataceae</taxon>
        <taxon>Scleroderma</taxon>
    </lineage>
</organism>
<dbReference type="HOGENOM" id="CLU_1769203_0_0_1"/>
<evidence type="ECO:0000313" key="1">
    <source>
        <dbReference type="EMBL" id="KIM56269.1"/>
    </source>
</evidence>
<proteinExistence type="predicted"/>
<name>A0A0C3DIW0_9AGAM</name>
<dbReference type="EMBL" id="KN822119">
    <property type="protein sequence ID" value="KIM56269.1"/>
    <property type="molecule type" value="Genomic_DNA"/>
</dbReference>
<gene>
    <name evidence="1" type="ORF">SCLCIDRAFT_29711</name>
</gene>
<reference evidence="2" key="2">
    <citation type="submission" date="2015-01" db="EMBL/GenBank/DDBJ databases">
        <title>Evolutionary Origins and Diversification of the Mycorrhizal Mutualists.</title>
        <authorList>
            <consortium name="DOE Joint Genome Institute"/>
            <consortium name="Mycorrhizal Genomics Consortium"/>
            <person name="Kohler A."/>
            <person name="Kuo A."/>
            <person name="Nagy L.G."/>
            <person name="Floudas D."/>
            <person name="Copeland A."/>
            <person name="Barry K.W."/>
            <person name="Cichocki N."/>
            <person name="Veneault-Fourrey C."/>
            <person name="LaButti K."/>
            <person name="Lindquist E.A."/>
            <person name="Lipzen A."/>
            <person name="Lundell T."/>
            <person name="Morin E."/>
            <person name="Murat C."/>
            <person name="Riley R."/>
            <person name="Ohm R."/>
            <person name="Sun H."/>
            <person name="Tunlid A."/>
            <person name="Henrissat B."/>
            <person name="Grigoriev I.V."/>
            <person name="Hibbett D.S."/>
            <person name="Martin F."/>
        </authorList>
    </citation>
    <scope>NUCLEOTIDE SEQUENCE [LARGE SCALE GENOMIC DNA]</scope>
    <source>
        <strain evidence="2">Foug A</strain>
    </source>
</reference>
<dbReference type="STRING" id="1036808.A0A0C3DIW0"/>